<keyword evidence="1" id="KW-0472">Membrane</keyword>
<reference evidence="2 3" key="1">
    <citation type="submission" date="2017-09" db="EMBL/GenBank/DDBJ databases">
        <title>Biodiversity and function of Thalassospira species in the particle-attached aromatic-hydrocarbon-degrading consortia from the surface seawater of the China South Sea.</title>
        <authorList>
            <person name="Dong C."/>
            <person name="Lai Q."/>
            <person name="Shao Z."/>
        </authorList>
    </citation>
    <scope>NUCLEOTIDE SEQUENCE [LARGE SCALE GENOMIC DNA]</scope>
    <source>
        <strain evidence="2 3">139Z-12</strain>
    </source>
</reference>
<evidence type="ECO:0000313" key="3">
    <source>
        <dbReference type="Proteomes" id="UP000233332"/>
    </source>
</evidence>
<organism evidence="2 3">
    <name type="scientific">Thalassospira lohafexi</name>
    <dbReference type="NCBI Taxonomy" id="744227"/>
    <lineage>
        <taxon>Bacteria</taxon>
        <taxon>Pseudomonadati</taxon>
        <taxon>Pseudomonadota</taxon>
        <taxon>Alphaproteobacteria</taxon>
        <taxon>Rhodospirillales</taxon>
        <taxon>Thalassospiraceae</taxon>
        <taxon>Thalassospira</taxon>
    </lineage>
</organism>
<protein>
    <submittedName>
        <fullName evidence="2">Uncharacterized protein</fullName>
    </submittedName>
</protein>
<comment type="caution">
    <text evidence="2">The sequence shown here is derived from an EMBL/GenBank/DDBJ whole genome shotgun (WGS) entry which is preliminary data.</text>
</comment>
<dbReference type="EMBL" id="NXGX01000011">
    <property type="protein sequence ID" value="PKR56582.1"/>
    <property type="molecule type" value="Genomic_DNA"/>
</dbReference>
<keyword evidence="3" id="KW-1185">Reference proteome</keyword>
<name>A0A2N3L1B2_9PROT</name>
<dbReference type="Proteomes" id="UP000233332">
    <property type="component" value="Unassembled WGS sequence"/>
</dbReference>
<evidence type="ECO:0000313" key="2">
    <source>
        <dbReference type="EMBL" id="PKR56582.1"/>
    </source>
</evidence>
<accession>A0A2N3L1B2</accession>
<gene>
    <name evidence="2" type="ORF">COO92_20350</name>
</gene>
<feature type="transmembrane region" description="Helical" evidence="1">
    <location>
        <begin position="74"/>
        <end position="93"/>
    </location>
</feature>
<sequence length="126" mass="13817">MKGLFAMSIKTHGEKPSFLSMAGVVITVINRGTGLLFWSVICLGILFLPETLILIIRAFLALDVTDQAQILRQLVFLSIILTALIWGVSRLIMKLIANQKQLALLTQGQSQLPRNIPQNSSDTGAQ</sequence>
<proteinExistence type="predicted"/>
<keyword evidence="1" id="KW-0812">Transmembrane</keyword>
<feature type="transmembrane region" description="Helical" evidence="1">
    <location>
        <begin position="35"/>
        <end position="62"/>
    </location>
</feature>
<dbReference type="AlphaFoldDB" id="A0A2N3L1B2"/>
<evidence type="ECO:0000256" key="1">
    <source>
        <dbReference type="SAM" id="Phobius"/>
    </source>
</evidence>
<keyword evidence="1" id="KW-1133">Transmembrane helix</keyword>